<reference evidence="1" key="2">
    <citation type="journal article" date="2021" name="PeerJ">
        <title>Extensive microbial diversity within the chicken gut microbiome revealed by metagenomics and culture.</title>
        <authorList>
            <person name="Gilroy R."/>
            <person name="Ravi A."/>
            <person name="Getino M."/>
            <person name="Pursley I."/>
            <person name="Horton D.L."/>
            <person name="Alikhan N.F."/>
            <person name="Baker D."/>
            <person name="Gharbi K."/>
            <person name="Hall N."/>
            <person name="Watson M."/>
            <person name="Adriaenssens E.M."/>
            <person name="Foster-Nyarko E."/>
            <person name="Jarju S."/>
            <person name="Secka A."/>
            <person name="Antonio M."/>
            <person name="Oren A."/>
            <person name="Chaudhuri R.R."/>
            <person name="La Ragione R."/>
            <person name="Hildebrand F."/>
            <person name="Pallen M.J."/>
        </authorList>
    </citation>
    <scope>NUCLEOTIDE SEQUENCE</scope>
    <source>
        <strain evidence="1">D3-1215</strain>
    </source>
</reference>
<accession>A0A9D9HA57</accession>
<dbReference type="AlphaFoldDB" id="A0A9D9HA57"/>
<dbReference type="EMBL" id="JADIMR010000049">
    <property type="protein sequence ID" value="MBO8446805.1"/>
    <property type="molecule type" value="Genomic_DNA"/>
</dbReference>
<comment type="caution">
    <text evidence="1">The sequence shown here is derived from an EMBL/GenBank/DDBJ whole genome shotgun (WGS) entry which is preliminary data.</text>
</comment>
<dbReference type="Proteomes" id="UP000823637">
    <property type="component" value="Unassembled WGS sequence"/>
</dbReference>
<organism evidence="1 2">
    <name type="scientific">Candidatus Enterocola intestinipullorum</name>
    <dbReference type="NCBI Taxonomy" id="2840783"/>
    <lineage>
        <taxon>Bacteria</taxon>
        <taxon>Pseudomonadati</taxon>
        <taxon>Bacteroidota</taxon>
        <taxon>Bacteroidia</taxon>
        <taxon>Bacteroidales</taxon>
        <taxon>Candidatus Enterocola</taxon>
    </lineage>
</organism>
<evidence type="ECO:0000313" key="1">
    <source>
        <dbReference type="EMBL" id="MBO8446805.1"/>
    </source>
</evidence>
<name>A0A9D9HA57_9BACT</name>
<evidence type="ECO:0000313" key="2">
    <source>
        <dbReference type="Proteomes" id="UP000823637"/>
    </source>
</evidence>
<protein>
    <submittedName>
        <fullName evidence="1">Surface protein</fullName>
    </submittedName>
</protein>
<reference evidence="1" key="1">
    <citation type="submission" date="2020-10" db="EMBL/GenBank/DDBJ databases">
        <authorList>
            <person name="Gilroy R."/>
        </authorList>
    </citation>
    <scope>NUCLEOTIDE SEQUENCE</scope>
    <source>
        <strain evidence="1">D3-1215</strain>
    </source>
</reference>
<proteinExistence type="predicted"/>
<gene>
    <name evidence="1" type="ORF">IAC32_03545</name>
</gene>
<sequence>MKVEITIESMWNGIQSLPLVSKKKLFEKLYFDIIEQAKEETISKQEILNGIESGLKDMHNGKYKTFEQFMKDWQD</sequence>